<comment type="caution">
    <text evidence="3">The sequence shown here is derived from an EMBL/GenBank/DDBJ whole genome shotgun (WGS) entry which is preliminary data.</text>
</comment>
<name>A0AA43QU75_9LECA</name>
<dbReference type="Proteomes" id="UP001161017">
    <property type="component" value="Unassembled WGS sequence"/>
</dbReference>
<proteinExistence type="predicted"/>
<dbReference type="AlphaFoldDB" id="A0AA43QU75"/>
<keyword evidence="2" id="KW-0732">Signal</keyword>
<dbReference type="PANTHER" id="PTHR36578">
    <property type="entry name" value="CHROMOSOME 15, WHOLE GENOME SHOTGUN SEQUENCE"/>
    <property type="match status" value="1"/>
</dbReference>
<accession>A0AA43QU75</accession>
<sequence>MRCSLSSLAVTGISIAQAALASPLTPQKLVKPLHNFEDRHSSYSGECERLEKTHGPVIRPDDIWTFKAYKPFEELATTVKTPEGYKLVEVNLQGALATTDWLSDVRNIDAYDPKICAKACDENDGCKSFNLGIDRTPSLVPDQDLCPNPPSQTEFSCSLFLETPPSLLEAADLFYSEMWADFEVVSAGYNVYIKIEKAKRSAPDCEKCRMDPKKPVVTPITKKPDPQPKQPVPDPKVHCNGAPVVRNGGFEMDDPSMKQTPTGWTITDVKPAVGFGFTKPGSSNNGGTYAFLANLLTPDYSIAQPVMGFTLSTVMNTCPGTKYNASLEYRFDNPAEHRCAISFGHGDGKSSQALSKKVAESLVVTSVSDDVEGNRPHVWLPLRYTFTAKTKEDLLAVHVQCNGSAWNNYSVDNVEVVEVED</sequence>
<reference evidence="3" key="1">
    <citation type="journal article" date="2023" name="Genome Biol. Evol.">
        <title>First Whole Genome Sequence and Flow Cytometry Genome Size Data for the Lichen-Forming Fungus Ramalina farinacea (Ascomycota).</title>
        <authorList>
            <person name="Llewellyn T."/>
            <person name="Mian S."/>
            <person name="Hill R."/>
            <person name="Leitch I.J."/>
            <person name="Gaya E."/>
        </authorList>
    </citation>
    <scope>NUCLEOTIDE SEQUENCE</scope>
    <source>
        <strain evidence="3">LIQ254RAFAR</strain>
    </source>
</reference>
<dbReference type="Gene3D" id="2.60.120.260">
    <property type="entry name" value="Galactose-binding domain-like"/>
    <property type="match status" value="1"/>
</dbReference>
<feature type="region of interest" description="Disordered" evidence="1">
    <location>
        <begin position="206"/>
        <end position="238"/>
    </location>
</feature>
<evidence type="ECO:0000256" key="2">
    <source>
        <dbReference type="SAM" id="SignalP"/>
    </source>
</evidence>
<evidence type="ECO:0000313" key="4">
    <source>
        <dbReference type="Proteomes" id="UP001161017"/>
    </source>
</evidence>
<dbReference type="EMBL" id="JAPUFD010000020">
    <property type="protein sequence ID" value="MDI1492670.1"/>
    <property type="molecule type" value="Genomic_DNA"/>
</dbReference>
<gene>
    <name evidence="3" type="ORF">OHK93_004452</name>
</gene>
<feature type="chain" id="PRO_5041387375" evidence="2">
    <location>
        <begin position="22"/>
        <end position="421"/>
    </location>
</feature>
<dbReference type="PANTHER" id="PTHR36578:SF1">
    <property type="entry name" value="APPLE DOMAIN-CONTAINING PROTEIN"/>
    <property type="match status" value="1"/>
</dbReference>
<evidence type="ECO:0000256" key="1">
    <source>
        <dbReference type="SAM" id="MobiDB-lite"/>
    </source>
</evidence>
<feature type="signal peptide" evidence="2">
    <location>
        <begin position="1"/>
        <end position="21"/>
    </location>
</feature>
<protein>
    <submittedName>
        <fullName evidence="3">Uncharacterized protein</fullName>
    </submittedName>
</protein>
<evidence type="ECO:0000313" key="3">
    <source>
        <dbReference type="EMBL" id="MDI1492670.1"/>
    </source>
</evidence>
<keyword evidence="4" id="KW-1185">Reference proteome</keyword>
<organism evidence="3 4">
    <name type="scientific">Ramalina farinacea</name>
    <dbReference type="NCBI Taxonomy" id="258253"/>
    <lineage>
        <taxon>Eukaryota</taxon>
        <taxon>Fungi</taxon>
        <taxon>Dikarya</taxon>
        <taxon>Ascomycota</taxon>
        <taxon>Pezizomycotina</taxon>
        <taxon>Lecanoromycetes</taxon>
        <taxon>OSLEUM clade</taxon>
        <taxon>Lecanoromycetidae</taxon>
        <taxon>Lecanorales</taxon>
        <taxon>Lecanorineae</taxon>
        <taxon>Ramalinaceae</taxon>
        <taxon>Ramalina</taxon>
    </lineage>
</organism>